<comment type="function">
    <text evidence="9 10">One of the essential components for the initiation of protein synthesis. Protects formylmethionyl-tRNA from spontaneous hydrolysis and promotes its binding to the 30S ribosomal subunits. Also involved in the hydrolysis of GTP during the formation of the 70S ribosomal complex.</text>
</comment>
<evidence type="ECO:0000256" key="1">
    <source>
        <dbReference type="ARBA" id="ARBA00004496"/>
    </source>
</evidence>
<feature type="region of interest" description="Disordered" evidence="12">
    <location>
        <begin position="54"/>
        <end position="80"/>
    </location>
</feature>
<dbReference type="InterPro" id="IPR013575">
    <property type="entry name" value="IF2_assoc_dom_bac"/>
</dbReference>
<evidence type="ECO:0000256" key="7">
    <source>
        <dbReference type="ARBA" id="ARBA00022917"/>
    </source>
</evidence>
<feature type="compositionally biased region" description="Basic and acidic residues" evidence="12">
    <location>
        <begin position="220"/>
        <end position="238"/>
    </location>
</feature>
<reference evidence="15" key="1">
    <citation type="journal article" date="2019" name="Int. J. Syst. Evol. Microbiol.">
        <title>The Global Catalogue of Microorganisms (GCM) 10K type strain sequencing project: providing services to taxonomists for standard genome sequencing and annotation.</title>
        <authorList>
            <consortium name="The Broad Institute Genomics Platform"/>
            <consortium name="The Broad Institute Genome Sequencing Center for Infectious Disease"/>
            <person name="Wu L."/>
            <person name="Ma J."/>
        </authorList>
    </citation>
    <scope>NUCLEOTIDE SEQUENCE [LARGE SCALE GENOMIC DNA]</scope>
    <source>
        <strain evidence="15">JCM 30774</strain>
    </source>
</reference>
<comment type="caution">
    <text evidence="14">The sequence shown here is derived from an EMBL/GenBank/DDBJ whole genome shotgun (WGS) entry which is preliminary data.</text>
</comment>
<feature type="compositionally biased region" description="Basic residues" evidence="12">
    <location>
        <begin position="252"/>
        <end position="262"/>
    </location>
</feature>
<dbReference type="InterPro" id="IPR006847">
    <property type="entry name" value="IF2_N"/>
</dbReference>
<protein>
    <recommendedName>
        <fullName evidence="3 9">Translation initiation factor IF-2</fullName>
    </recommendedName>
</protein>
<dbReference type="Pfam" id="PF11987">
    <property type="entry name" value="IF-2"/>
    <property type="match status" value="1"/>
</dbReference>
<evidence type="ECO:0000256" key="11">
    <source>
        <dbReference type="RuleBase" id="RU000645"/>
    </source>
</evidence>
<dbReference type="InterPro" id="IPR000795">
    <property type="entry name" value="T_Tr_GTP-bd_dom"/>
</dbReference>
<dbReference type="InterPro" id="IPR009061">
    <property type="entry name" value="DNA-bd_dom_put_sf"/>
</dbReference>
<dbReference type="InterPro" id="IPR036925">
    <property type="entry name" value="TIF_IF2_dom3_sf"/>
</dbReference>
<dbReference type="RefSeq" id="WP_377364497.1">
    <property type="nucleotide sequence ID" value="NZ_JBHTMN010000003.1"/>
</dbReference>
<evidence type="ECO:0000256" key="8">
    <source>
        <dbReference type="ARBA" id="ARBA00023134"/>
    </source>
</evidence>
<keyword evidence="8 9" id="KW-0342">GTP-binding</keyword>
<evidence type="ECO:0000256" key="4">
    <source>
        <dbReference type="ARBA" id="ARBA00022490"/>
    </source>
</evidence>
<dbReference type="Gene3D" id="3.30.56.50">
    <property type="entry name" value="Putative DNA-binding domain, N-terminal subdomain of bacterial translation initiation factor IF2"/>
    <property type="match status" value="1"/>
</dbReference>
<dbReference type="CDD" id="cd03702">
    <property type="entry name" value="IF2_mtIF2_II"/>
    <property type="match status" value="1"/>
</dbReference>
<keyword evidence="7 9" id="KW-0648">Protein biosynthesis</keyword>
<keyword evidence="4 9" id="KW-0963">Cytoplasm</keyword>
<evidence type="ECO:0000256" key="5">
    <source>
        <dbReference type="ARBA" id="ARBA00022540"/>
    </source>
</evidence>
<feature type="domain" description="Tr-type G" evidence="13">
    <location>
        <begin position="359"/>
        <end position="528"/>
    </location>
</feature>
<dbReference type="Pfam" id="PF00009">
    <property type="entry name" value="GTP_EFTU"/>
    <property type="match status" value="1"/>
</dbReference>
<sequence length="859" mass="94111">MTVQTVKILSELVNTPVEKLLAQMQDAGLPQRSADQEVSDVEKQILLNYLKRQHGDSEEGDAGQRITLQRRTKSTLSAGGAGKTVNVAVKKKRTYVKRDNAEDELQRQQEQAAAQREVEEKARIEAERAREEELARQEAEKAAKAKAEAEELARQEAQRKQAERDAAERAAKQTEQNDSDMGADTLVETPKETKTNRKVSQPEGESKTSAPAPKGKKSPPRSDREKDKPRGRQNDQKRGRVSLNGDEEFSRRGGKRKLKKPAVKQEHGFQKPTAPIVHEVALPESITVAELAEKMSIKAAEVIKVMFKMGAMATINQTIDRDTATLVVEEMGHTVKYIDENALENDMIDAIDYEGEEIKRAPVVTVMGHVDHGKTSLLDYIRTTRVAAGESGGITQHIGAYHVETDHGMVSFLDTPGHAAFTAMRARGAQATDIVILVCAADDGVMPQTIEAIQHSRAAGVPIVVAITKCDKPSADLDKVRNELVAQEVVPEEWGGDIQFVEVSAKTGQGIDELLEAILLQAEVLELTAVPSAPGKGVVVESRLDRGRGSVATVLVQNGTLRKGDIVLAGLNMGRVRALLDENGKAVESAGPAIPVEILGLDGTPEAGEEFIVVADERKAREVANFRQGKYREVRFARQHSAKLENMFSEMGKDEVSTLNIVLKADVRGSLEALIKSLTDLSTDEVKVNVVSSGVGGITETDATLALASQAVIFGFNVRADSSAKQFIERENVDLRYYSVIYNIIDDVKQALSGMLTPDLREEIVGTAEVRDVFRSPKFGLVAGCMVIEGTVYRNEKIRVLRDNVVIYEGELESLRRFKDAVNDVRQGMECGIGVKNYNDVKEGDKIEVFKTIEVARSL</sequence>
<dbReference type="Pfam" id="PF04760">
    <property type="entry name" value="IF2_N"/>
    <property type="match status" value="1"/>
</dbReference>
<dbReference type="HAMAP" id="MF_00100_B">
    <property type="entry name" value="IF_2_B"/>
    <property type="match status" value="1"/>
</dbReference>
<keyword evidence="6 9" id="KW-0547">Nucleotide-binding</keyword>
<evidence type="ECO:0000259" key="13">
    <source>
        <dbReference type="PROSITE" id="PS51722"/>
    </source>
</evidence>
<dbReference type="InterPro" id="IPR000178">
    <property type="entry name" value="TF_IF2_bacterial-like"/>
</dbReference>
<evidence type="ECO:0000256" key="10">
    <source>
        <dbReference type="RuleBase" id="RU000644"/>
    </source>
</evidence>
<dbReference type="PANTHER" id="PTHR43381:SF5">
    <property type="entry name" value="TR-TYPE G DOMAIN-CONTAINING PROTEIN"/>
    <property type="match status" value="1"/>
</dbReference>
<feature type="binding site" evidence="9">
    <location>
        <begin position="368"/>
        <end position="375"/>
    </location>
    <ligand>
        <name>GTP</name>
        <dbReference type="ChEBI" id="CHEBI:37565"/>
    </ligand>
</feature>
<feature type="region of interest" description="G-domain" evidence="9">
    <location>
        <begin position="362"/>
        <end position="510"/>
    </location>
</feature>
<dbReference type="NCBIfam" id="TIGR00231">
    <property type="entry name" value="small_GTP"/>
    <property type="match status" value="1"/>
</dbReference>
<keyword evidence="5 9" id="KW-0396">Initiation factor</keyword>
<dbReference type="Gene3D" id="3.40.50.300">
    <property type="entry name" value="P-loop containing nucleotide triphosphate hydrolases"/>
    <property type="match status" value="1"/>
</dbReference>
<dbReference type="InterPro" id="IPR009000">
    <property type="entry name" value="Transl_B-barrel_sf"/>
</dbReference>
<dbReference type="Gene3D" id="3.40.50.10050">
    <property type="entry name" value="Translation initiation factor IF- 2, domain 3"/>
    <property type="match status" value="1"/>
</dbReference>
<feature type="binding site" evidence="9">
    <location>
        <begin position="414"/>
        <end position="418"/>
    </location>
    <ligand>
        <name>GTP</name>
        <dbReference type="ChEBI" id="CHEBI:37565"/>
    </ligand>
</feature>
<dbReference type="InterPro" id="IPR044145">
    <property type="entry name" value="IF2_II"/>
</dbReference>
<gene>
    <name evidence="9 14" type="primary">infB</name>
    <name evidence="14" type="ORF">ACFQ45_01240</name>
</gene>
<dbReference type="InterPro" id="IPR053905">
    <property type="entry name" value="EF-G-like_DII"/>
</dbReference>
<feature type="compositionally biased region" description="Basic and acidic residues" evidence="12">
    <location>
        <begin position="116"/>
        <end position="172"/>
    </location>
</feature>
<dbReference type="Proteomes" id="UP001597059">
    <property type="component" value="Unassembled WGS sequence"/>
</dbReference>
<dbReference type="Pfam" id="PF22042">
    <property type="entry name" value="EF-G_D2"/>
    <property type="match status" value="1"/>
</dbReference>
<dbReference type="CDD" id="cd03692">
    <property type="entry name" value="mtIF2_IVc"/>
    <property type="match status" value="1"/>
</dbReference>
<proteinExistence type="inferred from homology"/>
<keyword evidence="15" id="KW-1185">Reference proteome</keyword>
<feature type="binding site" evidence="9">
    <location>
        <begin position="468"/>
        <end position="471"/>
    </location>
    <ligand>
        <name>GTP</name>
        <dbReference type="ChEBI" id="CHEBI:37565"/>
    </ligand>
</feature>
<evidence type="ECO:0000256" key="12">
    <source>
        <dbReference type="SAM" id="MobiDB-lite"/>
    </source>
</evidence>
<dbReference type="InterPro" id="IPR004161">
    <property type="entry name" value="EFTu-like_2"/>
</dbReference>
<dbReference type="Gene3D" id="2.40.30.10">
    <property type="entry name" value="Translation factors"/>
    <property type="match status" value="2"/>
</dbReference>
<comment type="similarity">
    <text evidence="2 9 10">Belongs to the TRAFAC class translation factor GTPase superfamily. Classic translation factor GTPase family. IF-2 subfamily.</text>
</comment>
<accession>A0ABW4AZZ1</accession>
<dbReference type="Pfam" id="PF08364">
    <property type="entry name" value="IF2_assoc"/>
    <property type="match status" value="1"/>
</dbReference>
<organism evidence="14 15">
    <name type="scientific">Rhodanobacter aciditrophus</name>
    <dbReference type="NCBI Taxonomy" id="1623218"/>
    <lineage>
        <taxon>Bacteria</taxon>
        <taxon>Pseudomonadati</taxon>
        <taxon>Pseudomonadota</taxon>
        <taxon>Gammaproteobacteria</taxon>
        <taxon>Lysobacterales</taxon>
        <taxon>Rhodanobacteraceae</taxon>
        <taxon>Rhodanobacter</taxon>
    </lineage>
</organism>
<dbReference type="SUPFAM" id="SSF50447">
    <property type="entry name" value="Translation proteins"/>
    <property type="match status" value="2"/>
</dbReference>
<feature type="region of interest" description="Disordered" evidence="12">
    <location>
        <begin position="98"/>
        <end position="271"/>
    </location>
</feature>
<dbReference type="SUPFAM" id="SSF46955">
    <property type="entry name" value="Putative DNA-binding domain"/>
    <property type="match status" value="1"/>
</dbReference>
<dbReference type="PROSITE" id="PS01176">
    <property type="entry name" value="IF2"/>
    <property type="match status" value="1"/>
</dbReference>
<dbReference type="NCBIfam" id="TIGR00487">
    <property type="entry name" value="IF-2"/>
    <property type="match status" value="1"/>
</dbReference>
<evidence type="ECO:0000256" key="6">
    <source>
        <dbReference type="ARBA" id="ARBA00022741"/>
    </source>
</evidence>
<dbReference type="EMBL" id="JBHTMN010000003">
    <property type="protein sequence ID" value="MFD1381970.1"/>
    <property type="molecule type" value="Genomic_DNA"/>
</dbReference>
<feature type="compositionally biased region" description="Basic and acidic residues" evidence="12">
    <location>
        <begin position="98"/>
        <end position="107"/>
    </location>
</feature>
<comment type="subcellular location">
    <subcellularLocation>
        <location evidence="1 9 11">Cytoplasm</location>
    </subcellularLocation>
</comment>
<dbReference type="CDD" id="cd01887">
    <property type="entry name" value="IF2_eIF5B"/>
    <property type="match status" value="1"/>
</dbReference>
<dbReference type="PROSITE" id="PS51722">
    <property type="entry name" value="G_TR_2"/>
    <property type="match status" value="1"/>
</dbReference>
<dbReference type="Pfam" id="PF03144">
    <property type="entry name" value="GTP_EFTU_D2"/>
    <property type="match status" value="1"/>
</dbReference>
<evidence type="ECO:0000313" key="15">
    <source>
        <dbReference type="Proteomes" id="UP001597059"/>
    </source>
</evidence>
<dbReference type="PANTHER" id="PTHR43381">
    <property type="entry name" value="TRANSLATION INITIATION FACTOR IF-2-RELATED"/>
    <property type="match status" value="1"/>
</dbReference>
<evidence type="ECO:0000256" key="3">
    <source>
        <dbReference type="ARBA" id="ARBA00020675"/>
    </source>
</evidence>
<name>A0ABW4AZZ1_9GAMM</name>
<dbReference type="InterPro" id="IPR023115">
    <property type="entry name" value="TIF_IF2_dom3"/>
</dbReference>
<evidence type="ECO:0000256" key="2">
    <source>
        <dbReference type="ARBA" id="ARBA00007733"/>
    </source>
</evidence>
<dbReference type="InterPro" id="IPR005225">
    <property type="entry name" value="Small_GTP-bd"/>
</dbReference>
<evidence type="ECO:0000313" key="14">
    <source>
        <dbReference type="EMBL" id="MFD1381970.1"/>
    </source>
</evidence>
<dbReference type="SUPFAM" id="SSF52156">
    <property type="entry name" value="Initiation factor IF2/eIF5b, domain 3"/>
    <property type="match status" value="1"/>
</dbReference>
<dbReference type="GO" id="GO:0003743">
    <property type="term" value="F:translation initiation factor activity"/>
    <property type="evidence" value="ECO:0007669"/>
    <property type="project" value="UniProtKB-KW"/>
</dbReference>
<evidence type="ECO:0000256" key="9">
    <source>
        <dbReference type="HAMAP-Rule" id="MF_00100"/>
    </source>
</evidence>
<dbReference type="InterPro" id="IPR015760">
    <property type="entry name" value="TIF_IF2"/>
</dbReference>
<dbReference type="InterPro" id="IPR027417">
    <property type="entry name" value="P-loop_NTPase"/>
</dbReference>
<dbReference type="SUPFAM" id="SSF52540">
    <property type="entry name" value="P-loop containing nucleoside triphosphate hydrolases"/>
    <property type="match status" value="1"/>
</dbReference>